<dbReference type="OrthoDB" id="5194387at2"/>
<evidence type="ECO:0000313" key="2">
    <source>
        <dbReference type="Proteomes" id="UP000253495"/>
    </source>
</evidence>
<protein>
    <submittedName>
        <fullName evidence="1">Zinc finger protein</fullName>
    </submittedName>
</protein>
<proteinExistence type="predicted"/>
<dbReference type="AlphaFoldDB" id="A0A368VVW7"/>
<dbReference type="InterPro" id="IPR031795">
    <property type="entry name" value="Zf-HC3"/>
</dbReference>
<dbReference type="RefSeq" id="WP_114451832.1">
    <property type="nucleotide sequence ID" value="NZ_QPJC01000002.1"/>
</dbReference>
<dbReference type="EMBL" id="QPJC01000002">
    <property type="protein sequence ID" value="RCW45989.1"/>
    <property type="molecule type" value="Genomic_DNA"/>
</dbReference>
<dbReference type="Proteomes" id="UP000253495">
    <property type="component" value="Unassembled WGS sequence"/>
</dbReference>
<gene>
    <name evidence="1" type="ORF">DFQ14_102291</name>
</gene>
<keyword evidence="2" id="KW-1185">Reference proteome</keyword>
<accession>A0A368VVW7</accession>
<name>A0A368VVW7_9ACTN</name>
<dbReference type="Pfam" id="PF16827">
    <property type="entry name" value="zf-HC3"/>
    <property type="match status" value="1"/>
</dbReference>
<dbReference type="Gene3D" id="2.30.30.990">
    <property type="entry name" value="Malonyl-[acyl-carrier protein] O-methyltransferase, zinc-finger motif"/>
    <property type="match status" value="1"/>
</dbReference>
<comment type="caution">
    <text evidence="1">The sequence shown here is derived from an EMBL/GenBank/DDBJ whole genome shotgun (WGS) entry which is preliminary data.</text>
</comment>
<sequence>MTTELKHHWQPAEKQRHAIAGRLPAGQKHEAGERIVTLCERSVEAAVRTEITWLWPTCSECMEAAKRRIGVPA</sequence>
<reference evidence="1 2" key="1">
    <citation type="submission" date="2018-07" db="EMBL/GenBank/DDBJ databases">
        <title>Genomic Encyclopedia of Type Strains, Phase III (KMG-III): the genomes of soil and plant-associated and newly described type strains.</title>
        <authorList>
            <person name="Whitman W."/>
        </authorList>
    </citation>
    <scope>NUCLEOTIDE SEQUENCE [LARGE SCALE GENOMIC DNA]</scope>
    <source>
        <strain evidence="1 2">CECT 8575</strain>
    </source>
</reference>
<organism evidence="1 2">
    <name type="scientific">Halopolyspora algeriensis</name>
    <dbReference type="NCBI Taxonomy" id="1500506"/>
    <lineage>
        <taxon>Bacteria</taxon>
        <taxon>Bacillati</taxon>
        <taxon>Actinomycetota</taxon>
        <taxon>Actinomycetes</taxon>
        <taxon>Actinomycetes incertae sedis</taxon>
        <taxon>Halopolyspora</taxon>
    </lineage>
</organism>
<evidence type="ECO:0000313" key="1">
    <source>
        <dbReference type="EMBL" id="RCW45989.1"/>
    </source>
</evidence>